<name>A0A348AJS8_9FIRM</name>
<feature type="signal peptide" evidence="1">
    <location>
        <begin position="1"/>
        <end position="30"/>
    </location>
</feature>
<protein>
    <submittedName>
        <fullName evidence="2">Uncharacterized protein</fullName>
    </submittedName>
</protein>
<keyword evidence="3" id="KW-1185">Reference proteome</keyword>
<feature type="chain" id="PRO_5016922105" evidence="1">
    <location>
        <begin position="31"/>
        <end position="97"/>
    </location>
</feature>
<gene>
    <name evidence="2" type="ORF">MAMMFC1_02004</name>
</gene>
<dbReference type="KEGG" id="mana:MAMMFC1_02004"/>
<accession>A0A348AJS8</accession>
<dbReference type="EMBL" id="AP018449">
    <property type="protein sequence ID" value="BBB91326.1"/>
    <property type="molecule type" value="Genomic_DNA"/>
</dbReference>
<evidence type="ECO:0000313" key="3">
    <source>
        <dbReference type="Proteomes" id="UP000276437"/>
    </source>
</evidence>
<dbReference type="RefSeq" id="WP_232035759.1">
    <property type="nucleotide sequence ID" value="NZ_AP018449.1"/>
</dbReference>
<dbReference type="AlphaFoldDB" id="A0A348AJS8"/>
<evidence type="ECO:0000256" key="1">
    <source>
        <dbReference type="SAM" id="SignalP"/>
    </source>
</evidence>
<evidence type="ECO:0000313" key="2">
    <source>
        <dbReference type="EMBL" id="BBB91326.1"/>
    </source>
</evidence>
<dbReference type="Proteomes" id="UP000276437">
    <property type="component" value="Chromosome"/>
</dbReference>
<proteinExistence type="predicted"/>
<keyword evidence="1" id="KW-0732">Signal</keyword>
<reference evidence="2 3" key="1">
    <citation type="journal article" date="2018" name="Int. J. Syst. Evol. Microbiol.">
        <title>Methylomusa anaerophila gen. nov., sp. nov., an anaerobic methanol-utilizing bacterium isolated from a microbial fuel cell.</title>
        <authorList>
            <person name="Amano N."/>
            <person name="Yamamuro A."/>
            <person name="Miyahara M."/>
            <person name="Kouzuma A."/>
            <person name="Abe T."/>
            <person name="Watanabe K."/>
        </authorList>
    </citation>
    <scope>NUCLEOTIDE SEQUENCE [LARGE SCALE GENOMIC DNA]</scope>
    <source>
        <strain evidence="2 3">MMFC1</strain>
    </source>
</reference>
<sequence length="97" mass="10727">MQRQTWLKVTMLVVAFVLVLSLLSPGYAKAADFTFNINIVRQSDGSTCGELWLKDGLLWRVAILPDGARPVSRGTATSNTTLIIPDIIKGMFVIKFE</sequence>
<organism evidence="2 3">
    <name type="scientific">Methylomusa anaerophila</name>
    <dbReference type="NCBI Taxonomy" id="1930071"/>
    <lineage>
        <taxon>Bacteria</taxon>
        <taxon>Bacillati</taxon>
        <taxon>Bacillota</taxon>
        <taxon>Negativicutes</taxon>
        <taxon>Selenomonadales</taxon>
        <taxon>Sporomusaceae</taxon>
        <taxon>Methylomusa</taxon>
    </lineage>
</organism>